<dbReference type="PANTHER" id="PTHR20992:SF9">
    <property type="entry name" value="AT15442P-RELATED"/>
    <property type="match status" value="1"/>
</dbReference>
<feature type="transmembrane region" description="Helical" evidence="1">
    <location>
        <begin position="126"/>
        <end position="146"/>
    </location>
</feature>
<dbReference type="PANTHER" id="PTHR20992">
    <property type="entry name" value="AT15442P-RELATED"/>
    <property type="match status" value="1"/>
</dbReference>
<sequence length="349" mass="39446">MAFSNIRKIIRLPKEEDEEFTFAEIEEGVYFRGHNLWLLVISMGIACIGLNINSPAAVIGAMLISPLMGPVVGLSFGLSIGNKKLVNLSLYNWAIMIGTSLLASTVYFLVSPFHSETSQLSSFKEATIFDCLLALFGGFAWFLGIIRKEAIKVIAGVAVSTACIPPLCTAGYGLATWNWEYFFGGMYFYLINCFFIGVGTWVLSVVLGYQKFYLERGLRNNKRILMVISLLSILILIPSILLTVRKWNAEKFKNESANYIEQVQKEFPQLTIVSHKETIENGKKILDITVLNSKNFVTEKNLEKANLLNHDIHLRWHYAPDKTDTSEIIKLQLQINELKKQMEAQKTRN</sequence>
<evidence type="ECO:0000256" key="1">
    <source>
        <dbReference type="SAM" id="Phobius"/>
    </source>
</evidence>
<dbReference type="RefSeq" id="WP_188320823.1">
    <property type="nucleotide sequence ID" value="NZ_CP060203.1"/>
</dbReference>
<dbReference type="AlphaFoldDB" id="A0A7H1DV57"/>
<proteinExistence type="predicted"/>
<feature type="transmembrane region" description="Helical" evidence="1">
    <location>
        <begin position="90"/>
        <end position="110"/>
    </location>
</feature>
<dbReference type="InterPro" id="IPR005240">
    <property type="entry name" value="DUF389"/>
</dbReference>
<feature type="transmembrane region" description="Helical" evidence="1">
    <location>
        <begin position="153"/>
        <end position="175"/>
    </location>
</feature>
<keyword evidence="1" id="KW-1133">Transmembrane helix</keyword>
<feature type="transmembrane region" description="Helical" evidence="1">
    <location>
        <begin position="224"/>
        <end position="244"/>
    </location>
</feature>
<keyword evidence="1" id="KW-0812">Transmembrane</keyword>
<accession>A0A7H1DV57</accession>
<dbReference type="EMBL" id="CP060203">
    <property type="protein sequence ID" value="QNS40865.1"/>
    <property type="molecule type" value="Genomic_DNA"/>
</dbReference>
<evidence type="ECO:0000313" key="3">
    <source>
        <dbReference type="Proteomes" id="UP000516438"/>
    </source>
</evidence>
<dbReference type="KEGG" id="cmaq:H0S70_10930"/>
<dbReference type="Pfam" id="PF04087">
    <property type="entry name" value="DUF389"/>
    <property type="match status" value="1"/>
</dbReference>
<protein>
    <submittedName>
        <fullName evidence="2">DUF389 domain-containing protein</fullName>
    </submittedName>
</protein>
<reference evidence="2 3" key="1">
    <citation type="submission" date="2020-07" db="EMBL/GenBank/DDBJ databases">
        <title>Complete genome and description of Chryseobacterium manosquense strain Marseille-Q2069 sp. nov.</title>
        <authorList>
            <person name="Boxberger M."/>
        </authorList>
    </citation>
    <scope>NUCLEOTIDE SEQUENCE [LARGE SCALE GENOMIC DNA]</scope>
    <source>
        <strain evidence="2 3">Marseille-Q2069</strain>
    </source>
</reference>
<keyword evidence="3" id="KW-1185">Reference proteome</keyword>
<evidence type="ECO:0000313" key="2">
    <source>
        <dbReference type="EMBL" id="QNS40865.1"/>
    </source>
</evidence>
<feature type="transmembrane region" description="Helical" evidence="1">
    <location>
        <begin position="58"/>
        <end position="78"/>
    </location>
</feature>
<keyword evidence="1" id="KW-0472">Membrane</keyword>
<feature type="transmembrane region" description="Helical" evidence="1">
    <location>
        <begin position="36"/>
        <end position="52"/>
    </location>
</feature>
<gene>
    <name evidence="2" type="ORF">H0S70_10930</name>
</gene>
<feature type="transmembrane region" description="Helical" evidence="1">
    <location>
        <begin position="187"/>
        <end position="212"/>
    </location>
</feature>
<dbReference type="Proteomes" id="UP000516438">
    <property type="component" value="Chromosome"/>
</dbReference>
<organism evidence="2 3">
    <name type="scientific">Chryseobacterium manosquense</name>
    <dbReference type="NCBI Taxonomy" id="2754694"/>
    <lineage>
        <taxon>Bacteria</taxon>
        <taxon>Pseudomonadati</taxon>
        <taxon>Bacteroidota</taxon>
        <taxon>Flavobacteriia</taxon>
        <taxon>Flavobacteriales</taxon>
        <taxon>Weeksellaceae</taxon>
        <taxon>Chryseobacterium group</taxon>
        <taxon>Chryseobacterium</taxon>
    </lineage>
</organism>
<name>A0A7H1DV57_9FLAO</name>